<gene>
    <name evidence="1" type="ORF">HHU08_07415</name>
</gene>
<sequence length="243" mass="27807">MIMNSKGTIQEDTLYSNELGEEVTLLIYLPPAFSPLYKYNLLIAQDGKDYFQFGRIGRVADELHINHQIADSIIVGIPYSTVQNRREKYHPNGTQNKAYIRFLAHELVPYLDEQFPTFQMGLGRGLIGDSLGATVSLMTALKYPHTFGKLILQSPLVNDHVLETVRKFDHYHLLEMDHIIGTGETAVKTTIHTTEDFLAPNRALSQLLQSTNADYTYEEFDGDHTWKHWQPYIAKMLVKMFPS</sequence>
<dbReference type="AlphaFoldDB" id="A0A7Y0PLE5"/>
<dbReference type="EMBL" id="JABBPK010000001">
    <property type="protein sequence ID" value="NMO76818.1"/>
    <property type="molecule type" value="Genomic_DNA"/>
</dbReference>
<dbReference type="SUPFAM" id="SSF53474">
    <property type="entry name" value="alpha/beta-Hydrolases"/>
    <property type="match status" value="1"/>
</dbReference>
<dbReference type="Gene3D" id="3.40.50.1820">
    <property type="entry name" value="alpha/beta hydrolase"/>
    <property type="match status" value="1"/>
</dbReference>
<comment type="caution">
    <text evidence="1">The sequence shown here is derived from an EMBL/GenBank/DDBJ whole genome shotgun (WGS) entry which is preliminary data.</text>
</comment>
<dbReference type="InterPro" id="IPR000801">
    <property type="entry name" value="Esterase-like"/>
</dbReference>
<name>A0A7Y0PLE5_9BACI</name>
<accession>A0A7Y0PLE5</accession>
<reference evidence="1 2" key="1">
    <citation type="submission" date="2020-04" db="EMBL/GenBank/DDBJ databases">
        <title>Bacillus sp. UniB3 isolated from commercial digestive syrup.</title>
        <authorList>
            <person name="Thorat V."/>
            <person name="Kirdat K."/>
            <person name="Tiwarekar B."/>
            <person name="Yadav A."/>
        </authorList>
    </citation>
    <scope>NUCLEOTIDE SEQUENCE [LARGE SCALE GENOMIC DNA]</scope>
    <source>
        <strain evidence="1 2">UniB3</strain>
    </source>
</reference>
<dbReference type="InterPro" id="IPR050583">
    <property type="entry name" value="Mycobacterial_A85_antigen"/>
</dbReference>
<dbReference type="InterPro" id="IPR029058">
    <property type="entry name" value="AB_hydrolase_fold"/>
</dbReference>
<protein>
    <submittedName>
        <fullName evidence="1">Esterase family protein</fullName>
    </submittedName>
</protein>
<dbReference type="PANTHER" id="PTHR48098:SF3">
    <property type="entry name" value="IRON(III) ENTEROBACTIN ESTERASE"/>
    <property type="match status" value="1"/>
</dbReference>
<evidence type="ECO:0000313" key="1">
    <source>
        <dbReference type="EMBL" id="NMO76818.1"/>
    </source>
</evidence>
<keyword evidence="2" id="KW-1185">Reference proteome</keyword>
<proteinExistence type="predicted"/>
<dbReference type="Pfam" id="PF00756">
    <property type="entry name" value="Esterase"/>
    <property type="match status" value="1"/>
</dbReference>
<dbReference type="PANTHER" id="PTHR48098">
    <property type="entry name" value="ENTEROCHELIN ESTERASE-RELATED"/>
    <property type="match status" value="1"/>
</dbReference>
<evidence type="ECO:0000313" key="2">
    <source>
        <dbReference type="Proteomes" id="UP000588491"/>
    </source>
</evidence>
<dbReference type="Proteomes" id="UP000588491">
    <property type="component" value="Unassembled WGS sequence"/>
</dbReference>
<organism evidence="1 2">
    <name type="scientific">Niallia alba</name>
    <dbReference type="NCBI Taxonomy" id="2729105"/>
    <lineage>
        <taxon>Bacteria</taxon>
        <taxon>Bacillati</taxon>
        <taxon>Bacillota</taxon>
        <taxon>Bacilli</taxon>
        <taxon>Bacillales</taxon>
        <taxon>Bacillaceae</taxon>
        <taxon>Niallia</taxon>
    </lineage>
</organism>